<keyword evidence="11 12" id="KW-0604">Photosystem II</keyword>
<feature type="signal peptide" evidence="13">
    <location>
        <begin position="1"/>
        <end position="19"/>
    </location>
</feature>
<comment type="function">
    <text evidence="12">This b-type cytochrome is tightly associated with the reaction center of photosystem II (PSII). PSII is a light-driven water:plastoquinone oxidoreductase that uses light energy to abstract electrons from H(2)O, generating O(2) and a proton gradient subsequently used for ATP formation. It consists of a core antenna complex that captures photons, and an electron transfer chain that converts photonic excitation into a charge separation.</text>
</comment>
<reference evidence="15" key="1">
    <citation type="submission" date="2021-02" db="EMBL/GenBank/DDBJ databases">
        <authorList>
            <person name="Dougan E. K."/>
            <person name="Rhodes N."/>
            <person name="Thang M."/>
            <person name="Chan C."/>
        </authorList>
    </citation>
    <scope>NUCLEOTIDE SEQUENCE</scope>
</reference>
<dbReference type="SUPFAM" id="SSF161045">
    <property type="entry name" value="Cytochrome b559 subunits"/>
    <property type="match status" value="1"/>
</dbReference>
<dbReference type="GO" id="GO:0046872">
    <property type="term" value="F:metal ion binding"/>
    <property type="evidence" value="ECO:0007669"/>
    <property type="project" value="UniProtKB-KW"/>
</dbReference>
<dbReference type="InterPro" id="IPR013081">
    <property type="entry name" value="PSII_cyt_b559_N"/>
</dbReference>
<dbReference type="GO" id="GO:0009539">
    <property type="term" value="C:photosystem II reaction center"/>
    <property type="evidence" value="ECO:0007669"/>
    <property type="project" value="InterPro"/>
</dbReference>
<feature type="transmembrane region" description="Helical" evidence="12">
    <location>
        <begin position="52"/>
        <end position="74"/>
    </location>
</feature>
<keyword evidence="9 12" id="KW-0408">Iron</keyword>
<dbReference type="HAMAP" id="MF_00643">
    <property type="entry name" value="PSII_PsbF"/>
    <property type="match status" value="1"/>
</dbReference>
<dbReference type="AlphaFoldDB" id="A0A813EJD6"/>
<evidence type="ECO:0000256" key="2">
    <source>
        <dbReference type="ARBA" id="ARBA00022448"/>
    </source>
</evidence>
<dbReference type="GO" id="GO:0020037">
    <property type="term" value="F:heme binding"/>
    <property type="evidence" value="ECO:0007669"/>
    <property type="project" value="InterPro"/>
</dbReference>
<evidence type="ECO:0000256" key="5">
    <source>
        <dbReference type="ARBA" id="ARBA00022692"/>
    </source>
</evidence>
<name>A0A813EJD6_POLGL</name>
<evidence type="ECO:0000256" key="11">
    <source>
        <dbReference type="ARBA" id="ARBA00023276"/>
    </source>
</evidence>
<feature type="domain" description="Photosystem II cytochrome b559 N-terminal" evidence="14">
    <location>
        <begin position="91"/>
        <end position="117"/>
    </location>
</feature>
<dbReference type="InterPro" id="IPR006216">
    <property type="entry name" value="PSII_cyt_b559_CS"/>
</dbReference>
<dbReference type="InterPro" id="IPR006241">
    <property type="entry name" value="PSII_cyt_b559_bsu"/>
</dbReference>
<dbReference type="EMBL" id="CAJNNV010010376">
    <property type="protein sequence ID" value="CAE8598552.1"/>
    <property type="molecule type" value="Genomic_DNA"/>
</dbReference>
<keyword evidence="12" id="KW-0150">Chloroplast</keyword>
<evidence type="ECO:0000256" key="12">
    <source>
        <dbReference type="RuleBase" id="RU004529"/>
    </source>
</evidence>
<evidence type="ECO:0000259" key="14">
    <source>
        <dbReference type="Pfam" id="PF00283"/>
    </source>
</evidence>
<evidence type="ECO:0000256" key="6">
    <source>
        <dbReference type="ARBA" id="ARBA00022723"/>
    </source>
</evidence>
<keyword evidence="10 12" id="KW-0472">Membrane</keyword>
<evidence type="ECO:0000256" key="13">
    <source>
        <dbReference type="SAM" id="SignalP"/>
    </source>
</evidence>
<dbReference type="OrthoDB" id="433159at2759"/>
<keyword evidence="4 12" id="KW-0349">Heme</keyword>
<comment type="caution">
    <text evidence="15">The sequence shown here is derived from an EMBL/GenBank/DDBJ whole genome shotgun (WGS) entry which is preliminary data.</text>
</comment>
<gene>
    <name evidence="15" type="ORF">PGLA1383_LOCUS16957</name>
</gene>
<evidence type="ECO:0000256" key="1">
    <source>
        <dbReference type="ARBA" id="ARBA00004167"/>
    </source>
</evidence>
<accession>A0A813EJD6</accession>
<dbReference type="PROSITE" id="PS00537">
    <property type="entry name" value="CYTOCHROME_B559"/>
    <property type="match status" value="1"/>
</dbReference>
<organism evidence="15 16">
    <name type="scientific">Polarella glacialis</name>
    <name type="common">Dinoflagellate</name>
    <dbReference type="NCBI Taxonomy" id="89957"/>
    <lineage>
        <taxon>Eukaryota</taxon>
        <taxon>Sar</taxon>
        <taxon>Alveolata</taxon>
        <taxon>Dinophyceae</taxon>
        <taxon>Suessiales</taxon>
        <taxon>Suessiaceae</taxon>
        <taxon>Polarella</taxon>
    </lineage>
</organism>
<keyword evidence="3 12" id="KW-0602">Photosynthesis</keyword>
<evidence type="ECO:0000256" key="3">
    <source>
        <dbReference type="ARBA" id="ARBA00022531"/>
    </source>
</evidence>
<feature type="chain" id="PRO_5032413281" description="Cytochrome b559 subunit beta" evidence="13">
    <location>
        <begin position="20"/>
        <end position="127"/>
    </location>
</feature>
<evidence type="ECO:0000256" key="9">
    <source>
        <dbReference type="ARBA" id="ARBA00023004"/>
    </source>
</evidence>
<feature type="transmembrane region" description="Helical" evidence="12">
    <location>
        <begin position="95"/>
        <end position="119"/>
    </location>
</feature>
<proteinExistence type="inferred from homology"/>
<dbReference type="Proteomes" id="UP000654075">
    <property type="component" value="Unassembled WGS sequence"/>
</dbReference>
<evidence type="ECO:0000256" key="7">
    <source>
        <dbReference type="ARBA" id="ARBA00022982"/>
    </source>
</evidence>
<comment type="subcellular location">
    <subcellularLocation>
        <location evidence="1">Membrane</location>
        <topology evidence="1">Single-pass membrane protein</topology>
    </subcellularLocation>
    <subcellularLocation>
        <location evidence="12">Plastid</location>
        <location evidence="12">Chloroplast thylakoid membrane</location>
        <topology evidence="12">Single-pass membrane protein</topology>
    </subcellularLocation>
</comment>
<sequence length="127" mass="13188">MMQVNRVLSLLALVSGAVAFVAPSAQQRGAAAPAVAAGWASAQPALEAETDSTWGCVLAGLGLGYGAAAASAFARVGRVARQAEKMPTVRTPVAYPIFTFRWLAIHALAVPVVFFLGAISSMQFIQR</sequence>
<dbReference type="GO" id="GO:0009767">
    <property type="term" value="P:photosynthetic electron transport chain"/>
    <property type="evidence" value="ECO:0007669"/>
    <property type="project" value="InterPro"/>
</dbReference>
<dbReference type="GO" id="GO:0009535">
    <property type="term" value="C:chloroplast thylakoid membrane"/>
    <property type="evidence" value="ECO:0007669"/>
    <property type="project" value="UniProtKB-SubCell"/>
</dbReference>
<keyword evidence="12" id="KW-0934">Plastid</keyword>
<keyword evidence="7 12" id="KW-0249">Electron transport</keyword>
<keyword evidence="8 12" id="KW-1133">Transmembrane helix</keyword>
<evidence type="ECO:0000313" key="15">
    <source>
        <dbReference type="EMBL" id="CAE8598552.1"/>
    </source>
</evidence>
<evidence type="ECO:0000313" key="16">
    <source>
        <dbReference type="Proteomes" id="UP000654075"/>
    </source>
</evidence>
<keyword evidence="13" id="KW-0732">Signal</keyword>
<comment type="subunit">
    <text evidence="12">Heterodimer of an alpha subunit and a beta subunit.</text>
</comment>
<dbReference type="Pfam" id="PF00283">
    <property type="entry name" value="Cytochrom_B559"/>
    <property type="match status" value="1"/>
</dbReference>
<comment type="caution">
    <text evidence="12">Lacks conserved residue(s) required for the propagation of feature annotation.</text>
</comment>
<keyword evidence="2 12" id="KW-0813">Transport</keyword>
<evidence type="ECO:0000256" key="10">
    <source>
        <dbReference type="ARBA" id="ARBA00023136"/>
    </source>
</evidence>
<keyword evidence="6 12" id="KW-0479">Metal-binding</keyword>
<protein>
    <recommendedName>
        <fullName evidence="12">Cytochrome b559 subunit beta</fullName>
    </recommendedName>
    <alternativeName>
        <fullName evidence="12">PSII reaction center subunit VI</fullName>
    </alternativeName>
</protein>
<keyword evidence="16" id="KW-1185">Reference proteome</keyword>
<keyword evidence="5 12" id="KW-0812">Transmembrane</keyword>
<comment type="similarity">
    <text evidence="12">Belongs to the PsbE/PsbF family.</text>
</comment>
<evidence type="ECO:0000256" key="8">
    <source>
        <dbReference type="ARBA" id="ARBA00022989"/>
    </source>
</evidence>
<evidence type="ECO:0000256" key="4">
    <source>
        <dbReference type="ARBA" id="ARBA00022617"/>
    </source>
</evidence>
<dbReference type="NCBIfam" id="TIGR01333">
    <property type="entry name" value="cyt_b559_beta"/>
    <property type="match status" value="1"/>
</dbReference>